<evidence type="ECO:0000256" key="1">
    <source>
        <dbReference type="ARBA" id="ARBA00022574"/>
    </source>
</evidence>
<keyword evidence="2" id="KW-0677">Repeat</keyword>
<dbReference type="InterPro" id="IPR019775">
    <property type="entry name" value="WD40_repeat_CS"/>
</dbReference>
<dbReference type="PROSITE" id="PS50294">
    <property type="entry name" value="WD_REPEATS_REGION"/>
    <property type="match status" value="5"/>
</dbReference>
<gene>
    <name evidence="4" type="ORF">OMM_05577</name>
</gene>
<dbReference type="SUPFAM" id="SSF50978">
    <property type="entry name" value="WD40 repeat-like"/>
    <property type="match status" value="1"/>
</dbReference>
<protein>
    <submittedName>
        <fullName evidence="4">Uncharacterized protein</fullName>
    </submittedName>
</protein>
<dbReference type="SMART" id="SM00320">
    <property type="entry name" value="WD40"/>
    <property type="match status" value="6"/>
</dbReference>
<sequence length="318" mass="35323">MSVSFSPNGKLLASGSNDKTVRIWNPKTGNELKRLEGHYDSVYSVSFSPDSQYLASGSKDKIIYIWDIETGKELRRLKGHSDEIWSVSFSPDGKHLASVSSDSFLVIWDMTDIIQQFPHDKPEKPLKQWLSLQAATLARTEIITDSKAQKYCVTQNDVVSPNYWVPGKFPERDVKGCLGVLRPEMPDKSAGGVALSPDGRYLYCGHANGYVSAWDLETGVLLWKNKGHDSVIQDVALSSDGQLFASGAIDKIINLWNPKTGNKICRLEGHNDTVGTLLFSPHNNRLISGSDDRTICIWETKTRKNFSNLKGILDGSCQ</sequence>
<dbReference type="InterPro" id="IPR015943">
    <property type="entry name" value="WD40/YVTN_repeat-like_dom_sf"/>
</dbReference>
<dbReference type="PROSITE" id="PS00678">
    <property type="entry name" value="WD_REPEATS_1"/>
    <property type="match status" value="3"/>
</dbReference>
<comment type="caution">
    <text evidence="4">The sequence shown here is derived from an EMBL/GenBank/DDBJ whole genome shotgun (WGS) entry which is preliminary data.</text>
</comment>
<keyword evidence="1 3" id="KW-0853">WD repeat</keyword>
<organism evidence="4 5">
    <name type="scientific">Candidatus Magnetoglobus multicellularis str. Araruama</name>
    <dbReference type="NCBI Taxonomy" id="890399"/>
    <lineage>
        <taxon>Bacteria</taxon>
        <taxon>Pseudomonadati</taxon>
        <taxon>Thermodesulfobacteriota</taxon>
        <taxon>Desulfobacteria</taxon>
        <taxon>Desulfobacterales</taxon>
        <taxon>Desulfobacteraceae</taxon>
        <taxon>Candidatus Magnetoglobus</taxon>
    </lineage>
</organism>
<evidence type="ECO:0000256" key="3">
    <source>
        <dbReference type="PROSITE-ProRule" id="PRU00221"/>
    </source>
</evidence>
<dbReference type="AlphaFoldDB" id="A0A1V1NVG6"/>
<evidence type="ECO:0000256" key="2">
    <source>
        <dbReference type="ARBA" id="ARBA00022737"/>
    </source>
</evidence>
<evidence type="ECO:0000313" key="5">
    <source>
        <dbReference type="Proteomes" id="UP000189670"/>
    </source>
</evidence>
<dbReference type="InterPro" id="IPR020472">
    <property type="entry name" value="WD40_PAC1"/>
</dbReference>
<accession>A0A1V1NVG6</accession>
<name>A0A1V1NVG6_9BACT</name>
<evidence type="ECO:0000313" key="4">
    <source>
        <dbReference type="EMBL" id="ETR66589.1"/>
    </source>
</evidence>
<dbReference type="Gene3D" id="2.130.10.10">
    <property type="entry name" value="YVTN repeat-like/Quinoprotein amine dehydrogenase"/>
    <property type="match status" value="2"/>
</dbReference>
<dbReference type="PROSITE" id="PS50082">
    <property type="entry name" value="WD_REPEATS_2"/>
    <property type="match status" value="5"/>
</dbReference>
<dbReference type="PANTHER" id="PTHR19848">
    <property type="entry name" value="WD40 REPEAT PROTEIN"/>
    <property type="match status" value="1"/>
</dbReference>
<dbReference type="PRINTS" id="PR00320">
    <property type="entry name" value="GPROTEINBRPT"/>
</dbReference>
<reference evidence="5" key="1">
    <citation type="submission" date="2012-11" db="EMBL/GenBank/DDBJ databases">
        <authorList>
            <person name="Lucero-Rivera Y.E."/>
            <person name="Tovar-Ramirez D."/>
        </authorList>
    </citation>
    <scope>NUCLEOTIDE SEQUENCE [LARGE SCALE GENOMIC DNA]</scope>
    <source>
        <strain evidence="5">Araruama</strain>
    </source>
</reference>
<feature type="repeat" description="WD" evidence="3">
    <location>
        <begin position="225"/>
        <end position="266"/>
    </location>
</feature>
<dbReference type="PANTHER" id="PTHR19848:SF8">
    <property type="entry name" value="F-BOX AND WD REPEAT DOMAIN CONTAINING 7"/>
    <property type="match status" value="1"/>
</dbReference>
<feature type="repeat" description="WD" evidence="3">
    <location>
        <begin position="1"/>
        <end position="34"/>
    </location>
</feature>
<feature type="repeat" description="WD" evidence="3">
    <location>
        <begin position="267"/>
        <end position="308"/>
    </location>
</feature>
<dbReference type="InterPro" id="IPR036322">
    <property type="entry name" value="WD40_repeat_dom_sf"/>
</dbReference>
<proteinExistence type="predicted"/>
<dbReference type="CDD" id="cd00200">
    <property type="entry name" value="WD40"/>
    <property type="match status" value="1"/>
</dbReference>
<feature type="repeat" description="WD" evidence="3">
    <location>
        <begin position="77"/>
        <end position="110"/>
    </location>
</feature>
<dbReference type="InterPro" id="IPR001680">
    <property type="entry name" value="WD40_rpt"/>
</dbReference>
<feature type="repeat" description="WD" evidence="3">
    <location>
        <begin position="35"/>
        <end position="76"/>
    </location>
</feature>
<dbReference type="EMBL" id="ATBP01001880">
    <property type="protein sequence ID" value="ETR66589.1"/>
    <property type="molecule type" value="Genomic_DNA"/>
</dbReference>
<dbReference type="Proteomes" id="UP000189670">
    <property type="component" value="Unassembled WGS sequence"/>
</dbReference>
<dbReference type="Pfam" id="PF00400">
    <property type="entry name" value="WD40"/>
    <property type="match status" value="6"/>
</dbReference>